<name>A0A1J7BHK3_9ACTN</name>
<sequence length="613" mass="64563">MRMYYDAVDGADPEDEEGLRELRELTAARVLLADRVEEWAAAEGRPVEAELVRDALEYRHADTPDGRLGRWGSAEARGFLLEWLPRQRTVLPGDPLPEAPEALRALIGYVHAHELADPLAPSEAAALAAVDEAAAGYPAAMADRSRYGIAKYWVTAAAERGVDIDDEAALGAFTRRALAGEPGTGADPEEWRRVLARRAELDAAGPARVLPQPPVALPDEAALRAAAAAVPLPEWAGCPDDGAADPLRRWQQGFDALFAPEPGALLLADGERAAFPSPFPSALRENWERALPDVLSALYALPAPMPLPRLRASLAAAGEGCSAEERALLDADLVRLARGLELLGAAECAIGRADACFVEALPPLAAFDEAADADDPYRGLREELERGPVPLLALTPLGTHGVRLRLRAAGRIAPLVGELAAAPPAGLLGALAEHYDEESARAELSAWVAARGGPAEAVPQLVAAVGRAPFRARRAGLLAALAGALPAPDGTELLHALRADAALGPVALSALLHLDGGAVAATLSERDRRLAVAEQLLQLHEATGPDGIRALLRAENAATAREMHAALADSPHPDTEAIAALAALLTETARATAQQSRANAADTRRRHTGKRRR</sequence>
<keyword evidence="3" id="KW-1185">Reference proteome</keyword>
<accession>A0A1J7BHK3</accession>
<dbReference type="OrthoDB" id="3578774at2"/>
<dbReference type="AlphaFoldDB" id="A0A1J7BHK3"/>
<evidence type="ECO:0000313" key="3">
    <source>
        <dbReference type="Proteomes" id="UP000243342"/>
    </source>
</evidence>
<dbReference type="EMBL" id="MLCF01000029">
    <property type="protein sequence ID" value="OIV38134.1"/>
    <property type="molecule type" value="Genomic_DNA"/>
</dbReference>
<feature type="compositionally biased region" description="Basic residues" evidence="1">
    <location>
        <begin position="604"/>
        <end position="613"/>
    </location>
</feature>
<organism evidence="2 3">
    <name type="scientific">Mangrovactinospora gilvigrisea</name>
    <dbReference type="NCBI Taxonomy" id="1428644"/>
    <lineage>
        <taxon>Bacteria</taxon>
        <taxon>Bacillati</taxon>
        <taxon>Actinomycetota</taxon>
        <taxon>Actinomycetes</taxon>
        <taxon>Kitasatosporales</taxon>
        <taxon>Streptomycetaceae</taxon>
        <taxon>Mangrovactinospora</taxon>
    </lineage>
</organism>
<gene>
    <name evidence="2" type="ORF">BIV57_07400</name>
</gene>
<proteinExistence type="predicted"/>
<dbReference type="STRING" id="1428644.BIV57_07400"/>
<reference evidence="2 3" key="1">
    <citation type="submission" date="2016-10" db="EMBL/GenBank/DDBJ databases">
        <title>Genome sequence of Streptomyces gilvigriseus MUSC 26.</title>
        <authorList>
            <person name="Lee L.-H."/>
            <person name="Ser H.-L."/>
        </authorList>
    </citation>
    <scope>NUCLEOTIDE SEQUENCE [LARGE SCALE GENOMIC DNA]</scope>
    <source>
        <strain evidence="2 3">MUSC 26</strain>
    </source>
</reference>
<feature type="region of interest" description="Disordered" evidence="1">
    <location>
        <begin position="590"/>
        <end position="613"/>
    </location>
</feature>
<evidence type="ECO:0000313" key="2">
    <source>
        <dbReference type="EMBL" id="OIV38134.1"/>
    </source>
</evidence>
<dbReference type="RefSeq" id="WP_071655893.1">
    <property type="nucleotide sequence ID" value="NZ_MLCF01000029.1"/>
</dbReference>
<evidence type="ECO:0000256" key="1">
    <source>
        <dbReference type="SAM" id="MobiDB-lite"/>
    </source>
</evidence>
<protein>
    <submittedName>
        <fullName evidence="2">Uncharacterized protein</fullName>
    </submittedName>
</protein>
<dbReference type="Proteomes" id="UP000243342">
    <property type="component" value="Unassembled WGS sequence"/>
</dbReference>
<comment type="caution">
    <text evidence="2">The sequence shown here is derived from an EMBL/GenBank/DDBJ whole genome shotgun (WGS) entry which is preliminary data.</text>
</comment>